<dbReference type="InterPro" id="IPR039123">
    <property type="entry name" value="PPTC7"/>
</dbReference>
<feature type="transmembrane region" description="Helical" evidence="7">
    <location>
        <begin position="542"/>
        <end position="564"/>
    </location>
</feature>
<evidence type="ECO:0000256" key="1">
    <source>
        <dbReference type="ARBA" id="ARBA00006016"/>
    </source>
</evidence>
<comment type="caution">
    <text evidence="9">The sequence shown here is derived from an EMBL/GenBank/DDBJ whole genome shotgun (WGS) entry which is preliminary data.</text>
</comment>
<dbReference type="AlphaFoldDB" id="A0A317Y4H8"/>
<dbReference type="GO" id="GO:0003746">
    <property type="term" value="F:translation elongation factor activity"/>
    <property type="evidence" value="ECO:0007669"/>
    <property type="project" value="InterPro"/>
</dbReference>
<dbReference type="GO" id="GO:0045901">
    <property type="term" value="P:positive regulation of translational elongation"/>
    <property type="evidence" value="ECO:0007669"/>
    <property type="project" value="InterPro"/>
</dbReference>
<dbReference type="GO" id="GO:0046872">
    <property type="term" value="F:metal ion binding"/>
    <property type="evidence" value="ECO:0007669"/>
    <property type="project" value="UniProtKB-UniRule"/>
</dbReference>
<dbReference type="InterPro" id="IPR012340">
    <property type="entry name" value="NA-bd_OB-fold"/>
</dbReference>
<keyword evidence="7" id="KW-1133">Transmembrane helix</keyword>
<gene>
    <name evidence="9" type="primary">At4g16580_0</name>
    <name evidence="9" type="ORF">Zm00014a_016550</name>
</gene>
<comment type="similarity">
    <text evidence="6">Belongs to the PP2C family.</text>
</comment>
<keyword evidence="6" id="KW-0464">Manganese</keyword>
<keyword evidence="3" id="KW-0385">Hypusine</keyword>
<dbReference type="PROSITE" id="PS00302">
    <property type="entry name" value="IF5A_HYPUSINE"/>
    <property type="match status" value="1"/>
</dbReference>
<feature type="domain" description="PPM-type phosphatase" evidence="8">
    <location>
        <begin position="221"/>
        <end position="460"/>
    </location>
</feature>
<comment type="similarity">
    <text evidence="1">Belongs to the eIF-5A family.</text>
</comment>
<dbReference type="InterPro" id="IPR001884">
    <property type="entry name" value="IF5A-like"/>
</dbReference>
<comment type="catalytic activity">
    <reaction evidence="4 6">
        <text>O-phospho-L-seryl-[protein] + H2O = L-seryl-[protein] + phosphate</text>
        <dbReference type="Rhea" id="RHEA:20629"/>
        <dbReference type="Rhea" id="RHEA-COMP:9863"/>
        <dbReference type="Rhea" id="RHEA-COMP:11604"/>
        <dbReference type="ChEBI" id="CHEBI:15377"/>
        <dbReference type="ChEBI" id="CHEBI:29999"/>
        <dbReference type="ChEBI" id="CHEBI:43474"/>
        <dbReference type="ChEBI" id="CHEBI:83421"/>
        <dbReference type="EC" id="3.1.3.16"/>
    </reaction>
</comment>
<dbReference type="PROSITE" id="PS51746">
    <property type="entry name" value="PPM_2"/>
    <property type="match status" value="1"/>
</dbReference>
<dbReference type="InterPro" id="IPR020189">
    <property type="entry name" value="IF5A_C"/>
</dbReference>
<dbReference type="ExpressionAtlas" id="A0A317Y4H8">
    <property type="expression patterns" value="baseline and differential"/>
</dbReference>
<dbReference type="Gene3D" id="2.30.30.30">
    <property type="match status" value="1"/>
</dbReference>
<evidence type="ECO:0000256" key="5">
    <source>
        <dbReference type="ARBA" id="ARBA00048336"/>
    </source>
</evidence>
<dbReference type="InterPro" id="IPR048670">
    <property type="entry name" value="IF5A-like_N"/>
</dbReference>
<evidence type="ECO:0000259" key="8">
    <source>
        <dbReference type="PROSITE" id="PS51746"/>
    </source>
</evidence>
<evidence type="ECO:0000313" key="9">
    <source>
        <dbReference type="EMBL" id="PWZ52642.1"/>
    </source>
</evidence>
<dbReference type="InterPro" id="IPR008991">
    <property type="entry name" value="Translation_prot_SH3-like_sf"/>
</dbReference>
<proteinExistence type="inferred from homology"/>
<keyword evidence="2" id="KW-0648">Protein biosynthesis</keyword>
<dbReference type="SMART" id="SM01376">
    <property type="entry name" value="eIF-5a"/>
    <property type="match status" value="1"/>
</dbReference>
<dbReference type="Pfam" id="PF01287">
    <property type="entry name" value="eIF-5a"/>
    <property type="match status" value="1"/>
</dbReference>
<evidence type="ECO:0000256" key="7">
    <source>
        <dbReference type="SAM" id="Phobius"/>
    </source>
</evidence>
<reference evidence="9" key="1">
    <citation type="journal article" date="2018" name="Nat. Genet.">
        <title>Extensive intraspecific gene order and gene structural variations between Mo17 and other maize genomes.</title>
        <authorList>
            <person name="Sun S."/>
            <person name="Zhou Y."/>
            <person name="Chen J."/>
            <person name="Shi J."/>
            <person name="Zhao H."/>
            <person name="Zhao H."/>
            <person name="Song W."/>
            <person name="Zhang M."/>
            <person name="Cui Y."/>
            <person name="Dong X."/>
            <person name="Liu H."/>
            <person name="Ma X."/>
            <person name="Jiao Y."/>
            <person name="Wang B."/>
            <person name="Wei X."/>
            <person name="Stein J.C."/>
            <person name="Glaubitz J.C."/>
            <person name="Lu F."/>
            <person name="Yu G."/>
            <person name="Liang C."/>
            <person name="Fengler K."/>
            <person name="Li B."/>
            <person name="Rafalski A."/>
            <person name="Schnable P.S."/>
            <person name="Ware D.H."/>
            <person name="Buckler E.S."/>
            <person name="Lai J."/>
        </authorList>
    </citation>
    <scope>NUCLEOTIDE SEQUENCE [LARGE SCALE GENOMIC DNA]</scope>
    <source>
        <tissue evidence="9">Seedling</tissue>
    </source>
</reference>
<dbReference type="Pfam" id="PF21485">
    <property type="entry name" value="IF5A-like_N"/>
    <property type="match status" value="1"/>
</dbReference>
<sequence>MLAGYGGGGRSVHLSSHKDLLLGRCGRSFLFGNTWFLLSTYPARLLHTTDRRAPSAFVAAINRVPCVRSHCTGQGLLQRGSIVMAACGYVLRRTELGAAKRQQPDKDPSGGTRASRIAAMGSLGSAARPEVSFRYRGLEHCKKIGASLKCREPWGNSAFWTNATGPGWKLSFTVEPWTKDFSTACAAPYSAGATEDQLPLNEKMNSSTVGMSPVSEKLKLLSGSCYLPHPAKEATGGEDAHFISIDEHVIGVADGVGGWADLGVDAGLYAKELMRNSMSAIKDEPEGTIDPTRVLEKAYISTKARGSSTACIITLKDQGIHAVNLGDSGFVVVRDGRTVLRSPSQQHDFNFTYQLESGGGSDLPSSAQVFHFPVAPGDVIVAGTDGLFDNLYNNEISGVIVEALRVGLEPQIAAQKIAALARQRATDKNRQSPFASAAQEAGYRYYGGKLDDITVVVVEVSTSKTGKHGHAKCHFVAIDIFNGKKLEDIVPSSHNCDIPHVNRTEYQLIDISEDGFVSLLTSDGNTKDDLRLPTDETLVAQAYLLAMLALVIVLFYFTIFAFIVTHRGYQELGQD</sequence>
<keyword evidence="6" id="KW-0904">Protein phosphatase</keyword>
<dbReference type="PANTHER" id="PTHR12320">
    <property type="entry name" value="PROTEIN PHOSPHATASE 2C"/>
    <property type="match status" value="1"/>
</dbReference>
<dbReference type="SUPFAM" id="SSF81606">
    <property type="entry name" value="PP2C-like"/>
    <property type="match status" value="1"/>
</dbReference>
<evidence type="ECO:0000256" key="3">
    <source>
        <dbReference type="ARBA" id="ARBA00023071"/>
    </source>
</evidence>
<dbReference type="Gene3D" id="2.40.50.140">
    <property type="entry name" value="Nucleic acid-binding proteins"/>
    <property type="match status" value="1"/>
</dbReference>
<evidence type="ECO:0000256" key="2">
    <source>
        <dbReference type="ARBA" id="ARBA00022917"/>
    </source>
</evidence>
<comment type="catalytic activity">
    <reaction evidence="5 6">
        <text>O-phospho-L-threonyl-[protein] + H2O = L-threonyl-[protein] + phosphate</text>
        <dbReference type="Rhea" id="RHEA:47004"/>
        <dbReference type="Rhea" id="RHEA-COMP:11060"/>
        <dbReference type="Rhea" id="RHEA-COMP:11605"/>
        <dbReference type="ChEBI" id="CHEBI:15377"/>
        <dbReference type="ChEBI" id="CHEBI:30013"/>
        <dbReference type="ChEBI" id="CHEBI:43474"/>
        <dbReference type="ChEBI" id="CHEBI:61977"/>
        <dbReference type="EC" id="3.1.3.16"/>
    </reaction>
</comment>
<comment type="cofactor">
    <cofactor evidence="6">
        <name>Mg(2+)</name>
        <dbReference type="ChEBI" id="CHEBI:18420"/>
    </cofactor>
</comment>
<dbReference type="Proteomes" id="UP000251960">
    <property type="component" value="Chromosome 1"/>
</dbReference>
<dbReference type="Pfam" id="PF13672">
    <property type="entry name" value="PP2C_2"/>
    <property type="match status" value="1"/>
</dbReference>
<dbReference type="Gene3D" id="3.60.40.10">
    <property type="entry name" value="PPM-type phosphatase domain"/>
    <property type="match status" value="1"/>
</dbReference>
<keyword evidence="6" id="KW-0479">Metal-binding</keyword>
<dbReference type="GO" id="GO:0045905">
    <property type="term" value="P:positive regulation of translational termination"/>
    <property type="evidence" value="ECO:0007669"/>
    <property type="project" value="InterPro"/>
</dbReference>
<organism evidence="9">
    <name type="scientific">Zea mays</name>
    <name type="common">Maize</name>
    <dbReference type="NCBI Taxonomy" id="4577"/>
    <lineage>
        <taxon>Eukaryota</taxon>
        <taxon>Viridiplantae</taxon>
        <taxon>Streptophyta</taxon>
        <taxon>Embryophyta</taxon>
        <taxon>Tracheophyta</taxon>
        <taxon>Spermatophyta</taxon>
        <taxon>Magnoliopsida</taxon>
        <taxon>Liliopsida</taxon>
        <taxon>Poales</taxon>
        <taxon>Poaceae</taxon>
        <taxon>PACMAD clade</taxon>
        <taxon>Panicoideae</taxon>
        <taxon>Andropogonodae</taxon>
        <taxon>Andropogoneae</taxon>
        <taxon>Tripsacinae</taxon>
        <taxon>Zea</taxon>
    </lineage>
</organism>
<keyword evidence="7" id="KW-0812">Transmembrane</keyword>
<dbReference type="InterPro" id="IPR014722">
    <property type="entry name" value="Rib_uL2_dom2"/>
</dbReference>
<dbReference type="PANTHER" id="PTHR12320:SF79">
    <property type="entry name" value="PROTEIN PHOSPHATASE"/>
    <property type="match status" value="1"/>
</dbReference>
<dbReference type="GO" id="GO:0003723">
    <property type="term" value="F:RNA binding"/>
    <property type="evidence" value="ECO:0007669"/>
    <property type="project" value="InterPro"/>
</dbReference>
<dbReference type="InterPro" id="IPR001932">
    <property type="entry name" value="PPM-type_phosphatase-like_dom"/>
</dbReference>
<dbReference type="InterPro" id="IPR019769">
    <property type="entry name" value="Trans_elong_IF5A_hypusine_site"/>
</dbReference>
<dbReference type="EMBL" id="NCVQ01000001">
    <property type="protein sequence ID" value="PWZ52642.1"/>
    <property type="molecule type" value="Genomic_DNA"/>
</dbReference>
<keyword evidence="7" id="KW-0472">Membrane</keyword>
<evidence type="ECO:0000256" key="4">
    <source>
        <dbReference type="ARBA" id="ARBA00047761"/>
    </source>
</evidence>
<comment type="cofactor">
    <cofactor evidence="6">
        <name>Mn(2+)</name>
        <dbReference type="ChEBI" id="CHEBI:29035"/>
    </cofactor>
</comment>
<protein>
    <recommendedName>
        <fullName evidence="6">Protein phosphatase</fullName>
        <ecNumber evidence="6">3.1.3.16</ecNumber>
    </recommendedName>
</protein>
<dbReference type="SUPFAM" id="SSF50104">
    <property type="entry name" value="Translation proteins SH3-like domain"/>
    <property type="match status" value="1"/>
</dbReference>
<dbReference type="GO" id="GO:0043022">
    <property type="term" value="F:ribosome binding"/>
    <property type="evidence" value="ECO:0007669"/>
    <property type="project" value="InterPro"/>
</dbReference>
<accession>A0A317Y4H8</accession>
<keyword evidence="6" id="KW-0378">Hydrolase</keyword>
<name>A0A317Y4H8_MAIZE</name>
<dbReference type="EC" id="3.1.3.16" evidence="6"/>
<keyword evidence="6" id="KW-0460">Magnesium</keyword>
<dbReference type="SMART" id="SM00331">
    <property type="entry name" value="PP2C_SIG"/>
    <property type="match status" value="1"/>
</dbReference>
<evidence type="ECO:0000256" key="6">
    <source>
        <dbReference type="RuleBase" id="RU366020"/>
    </source>
</evidence>
<dbReference type="NCBIfam" id="TIGR00037">
    <property type="entry name" value="eIF_5A"/>
    <property type="match status" value="1"/>
</dbReference>
<dbReference type="InterPro" id="IPR036457">
    <property type="entry name" value="PPM-type-like_dom_sf"/>
</dbReference>
<dbReference type="SMART" id="SM00332">
    <property type="entry name" value="PP2Cc"/>
    <property type="match status" value="1"/>
</dbReference>
<dbReference type="SUPFAM" id="SSF50249">
    <property type="entry name" value="Nucleic acid-binding proteins"/>
    <property type="match status" value="1"/>
</dbReference>
<dbReference type="GO" id="GO:0004722">
    <property type="term" value="F:protein serine/threonine phosphatase activity"/>
    <property type="evidence" value="ECO:0007669"/>
    <property type="project" value="UniProtKB-EC"/>
</dbReference>